<dbReference type="InterPro" id="IPR045894">
    <property type="entry name" value="At5g08430-like"/>
</dbReference>
<dbReference type="InterPro" id="IPR035445">
    <property type="entry name" value="GYF-like_dom_sf"/>
</dbReference>
<sequence>MHNTQDGSSSGIMDIEKDETKHSRHKNHGGANVEEAINLDSDEDVDLHIAEHRTEDNMSHALRATNGTHLRMEQPESASPVPLDASGAMNADLHLEQHEAAVSEAMNVVSPHTPLWNYLDPQGNTRGPFPLTYLFGWRGFFGKDFKVWRTGETMEQAILLQDAFLMDM</sequence>
<dbReference type="Pfam" id="PF02213">
    <property type="entry name" value="GYF"/>
    <property type="match status" value="1"/>
</dbReference>
<proteinExistence type="predicted"/>
<dbReference type="AlphaFoldDB" id="A0A8T0TTD0"/>
<dbReference type="Gene3D" id="3.30.1490.40">
    <property type="match status" value="1"/>
</dbReference>
<keyword evidence="3" id="KW-1185">Reference proteome</keyword>
<evidence type="ECO:0000313" key="2">
    <source>
        <dbReference type="EMBL" id="KAG2615241.1"/>
    </source>
</evidence>
<organism evidence="2 3">
    <name type="scientific">Panicum virgatum</name>
    <name type="common">Blackwell switchgrass</name>
    <dbReference type="NCBI Taxonomy" id="38727"/>
    <lineage>
        <taxon>Eukaryota</taxon>
        <taxon>Viridiplantae</taxon>
        <taxon>Streptophyta</taxon>
        <taxon>Embryophyta</taxon>
        <taxon>Tracheophyta</taxon>
        <taxon>Spermatophyta</taxon>
        <taxon>Magnoliopsida</taxon>
        <taxon>Liliopsida</taxon>
        <taxon>Poales</taxon>
        <taxon>Poaceae</taxon>
        <taxon>PACMAD clade</taxon>
        <taxon>Panicoideae</taxon>
        <taxon>Panicodae</taxon>
        <taxon>Paniceae</taxon>
        <taxon>Panicinae</taxon>
        <taxon>Panicum</taxon>
        <taxon>Panicum sect. Hiantes</taxon>
    </lineage>
</organism>
<feature type="domain" description="GYF" evidence="1">
    <location>
        <begin position="113"/>
        <end position="165"/>
    </location>
</feature>
<dbReference type="InterPro" id="IPR003169">
    <property type="entry name" value="GYF"/>
</dbReference>
<comment type="caution">
    <text evidence="2">The sequence shown here is derived from an EMBL/GenBank/DDBJ whole genome shotgun (WGS) entry which is preliminary data.</text>
</comment>
<gene>
    <name evidence="2" type="ORF">PVAP13_3NG034500</name>
</gene>
<evidence type="ECO:0000313" key="3">
    <source>
        <dbReference type="Proteomes" id="UP000823388"/>
    </source>
</evidence>
<reference evidence="2" key="1">
    <citation type="submission" date="2020-05" db="EMBL/GenBank/DDBJ databases">
        <title>WGS assembly of Panicum virgatum.</title>
        <authorList>
            <person name="Lovell J.T."/>
            <person name="Jenkins J."/>
            <person name="Shu S."/>
            <person name="Juenger T.E."/>
            <person name="Schmutz J."/>
        </authorList>
    </citation>
    <scope>NUCLEOTIDE SEQUENCE</scope>
    <source>
        <strain evidence="2">AP13</strain>
    </source>
</reference>
<dbReference type="PROSITE" id="PS50829">
    <property type="entry name" value="GYF"/>
    <property type="match status" value="1"/>
</dbReference>
<dbReference type="EMBL" id="CM029042">
    <property type="protein sequence ID" value="KAG2615241.1"/>
    <property type="molecule type" value="Genomic_DNA"/>
</dbReference>
<protein>
    <recommendedName>
        <fullName evidence="1">GYF domain-containing protein</fullName>
    </recommendedName>
</protein>
<dbReference type="PANTHER" id="PTHR46851:SF21">
    <property type="entry name" value="OS01G0884500 PROTEIN"/>
    <property type="match status" value="1"/>
</dbReference>
<accession>A0A8T0TTD0</accession>
<name>A0A8T0TTD0_PANVG</name>
<dbReference type="SMART" id="SM00444">
    <property type="entry name" value="GYF"/>
    <property type="match status" value="1"/>
</dbReference>
<evidence type="ECO:0000259" key="1">
    <source>
        <dbReference type="PROSITE" id="PS50829"/>
    </source>
</evidence>
<dbReference type="SUPFAM" id="SSF55277">
    <property type="entry name" value="GYF domain"/>
    <property type="match status" value="1"/>
</dbReference>
<dbReference type="PANTHER" id="PTHR46851">
    <property type="entry name" value="OS01G0884500 PROTEIN"/>
    <property type="match status" value="1"/>
</dbReference>
<dbReference type="Proteomes" id="UP000823388">
    <property type="component" value="Chromosome 3N"/>
</dbReference>